<proteinExistence type="predicted"/>
<keyword evidence="3" id="KW-1185">Reference proteome</keyword>
<dbReference type="PANTHER" id="PTHR46890:SF48">
    <property type="entry name" value="RNA-DIRECTED DNA POLYMERASE"/>
    <property type="match status" value="1"/>
</dbReference>
<accession>A0AAE1X3S9</accession>
<dbReference type="Pfam" id="PF00078">
    <property type="entry name" value="RVT_1"/>
    <property type="match status" value="1"/>
</dbReference>
<evidence type="ECO:0000313" key="3">
    <source>
        <dbReference type="Proteomes" id="UP001289374"/>
    </source>
</evidence>
<dbReference type="InterPro" id="IPR052343">
    <property type="entry name" value="Retrotransposon-Effector_Assoc"/>
</dbReference>
<dbReference type="EMBL" id="JACGWL010000004">
    <property type="protein sequence ID" value="KAK4404353.1"/>
    <property type="molecule type" value="Genomic_DNA"/>
</dbReference>
<organism evidence="2 3">
    <name type="scientific">Sesamum angolense</name>
    <dbReference type="NCBI Taxonomy" id="2727404"/>
    <lineage>
        <taxon>Eukaryota</taxon>
        <taxon>Viridiplantae</taxon>
        <taxon>Streptophyta</taxon>
        <taxon>Embryophyta</taxon>
        <taxon>Tracheophyta</taxon>
        <taxon>Spermatophyta</taxon>
        <taxon>Magnoliopsida</taxon>
        <taxon>eudicotyledons</taxon>
        <taxon>Gunneridae</taxon>
        <taxon>Pentapetalae</taxon>
        <taxon>asterids</taxon>
        <taxon>lamiids</taxon>
        <taxon>Lamiales</taxon>
        <taxon>Pedaliaceae</taxon>
        <taxon>Sesamum</taxon>
    </lineage>
</organism>
<dbReference type="Proteomes" id="UP001289374">
    <property type="component" value="Unassembled WGS sequence"/>
</dbReference>
<reference evidence="2" key="2">
    <citation type="journal article" date="2024" name="Plant">
        <title>Genomic evolution and insights into agronomic trait innovations of Sesamum species.</title>
        <authorList>
            <person name="Miao H."/>
            <person name="Wang L."/>
            <person name="Qu L."/>
            <person name="Liu H."/>
            <person name="Sun Y."/>
            <person name="Le M."/>
            <person name="Wang Q."/>
            <person name="Wei S."/>
            <person name="Zheng Y."/>
            <person name="Lin W."/>
            <person name="Duan Y."/>
            <person name="Cao H."/>
            <person name="Xiong S."/>
            <person name="Wang X."/>
            <person name="Wei L."/>
            <person name="Li C."/>
            <person name="Ma Q."/>
            <person name="Ju M."/>
            <person name="Zhao R."/>
            <person name="Li G."/>
            <person name="Mu C."/>
            <person name="Tian Q."/>
            <person name="Mei H."/>
            <person name="Zhang T."/>
            <person name="Gao T."/>
            <person name="Zhang H."/>
        </authorList>
    </citation>
    <scope>NUCLEOTIDE SEQUENCE</scope>
    <source>
        <strain evidence="2">K16</strain>
    </source>
</reference>
<gene>
    <name evidence="2" type="ORF">Sango_0803900</name>
</gene>
<dbReference type="PANTHER" id="PTHR46890">
    <property type="entry name" value="NON-LTR RETROLELEMENT REVERSE TRANSCRIPTASE-LIKE PROTEIN-RELATED"/>
    <property type="match status" value="1"/>
</dbReference>
<sequence>MEPSIVWPNEEADKGDCVLTKSVITQKEKAEIQSLRNELHKICSAEEISGNNVGKQLVPAQVTEDMNRELLKEYSAQEVKLALSQMFPFKSGGPDGMPPVFYQRFWNIVGRSTLNLRNLIYKLVSKTIANRLKPHLNSIILPFQSAFILGRLITDNVLVAFKVNHFLKNKRGGKEGSVAIKLDMSKAYEMIEWGFMKRILLKMGFHTCIVKMIMSFVSSVSYSFMLNGSQFGYLKPGRGIRQGDLLSPYLFIICAKALNCLLQFYEIKGSIRGVAVARSAPKTTTRYTGLPELCGGKKAGGLRFRDLRAFNLAMLAKQGWRIFKNPNLLLSRILKAMYFSRSELFDAQVGYNVSYTWRNILEARPILEDGIR</sequence>
<evidence type="ECO:0000259" key="1">
    <source>
        <dbReference type="Pfam" id="PF00078"/>
    </source>
</evidence>
<protein>
    <recommendedName>
        <fullName evidence="1">Reverse transcriptase domain-containing protein</fullName>
    </recommendedName>
</protein>
<feature type="domain" description="Reverse transcriptase" evidence="1">
    <location>
        <begin position="115"/>
        <end position="258"/>
    </location>
</feature>
<dbReference type="InterPro" id="IPR000477">
    <property type="entry name" value="RT_dom"/>
</dbReference>
<reference evidence="2" key="1">
    <citation type="submission" date="2020-06" db="EMBL/GenBank/DDBJ databases">
        <authorList>
            <person name="Li T."/>
            <person name="Hu X."/>
            <person name="Zhang T."/>
            <person name="Song X."/>
            <person name="Zhang H."/>
            <person name="Dai N."/>
            <person name="Sheng W."/>
            <person name="Hou X."/>
            <person name="Wei L."/>
        </authorList>
    </citation>
    <scope>NUCLEOTIDE SEQUENCE</scope>
    <source>
        <strain evidence="2">K16</strain>
        <tissue evidence="2">Leaf</tissue>
    </source>
</reference>
<dbReference type="AlphaFoldDB" id="A0AAE1X3S9"/>
<name>A0AAE1X3S9_9LAMI</name>
<comment type="caution">
    <text evidence="2">The sequence shown here is derived from an EMBL/GenBank/DDBJ whole genome shotgun (WGS) entry which is preliminary data.</text>
</comment>
<evidence type="ECO:0000313" key="2">
    <source>
        <dbReference type="EMBL" id="KAK4404353.1"/>
    </source>
</evidence>